<proteinExistence type="predicted"/>
<accession>A0ABR4QHK2</accession>
<evidence type="ECO:0000313" key="2">
    <source>
        <dbReference type="Proteomes" id="UP001651158"/>
    </source>
</evidence>
<reference evidence="1 2" key="1">
    <citation type="journal article" date="2022" name="Front. Cell. Infect. Microbiol.">
        <title>The Genomes of Two Strains of Taenia crassiceps the Animal Model for the Study of Human Cysticercosis.</title>
        <authorList>
            <person name="Bobes R.J."/>
            <person name="Estrada K."/>
            <person name="Rios-Valencia D.G."/>
            <person name="Calderon-Gallegos A."/>
            <person name="de la Torre P."/>
            <person name="Carrero J.C."/>
            <person name="Sanchez-Flores A."/>
            <person name="Laclette J.P."/>
        </authorList>
    </citation>
    <scope>NUCLEOTIDE SEQUENCE [LARGE SCALE GENOMIC DNA]</scope>
    <source>
        <strain evidence="1">WFUcys</strain>
    </source>
</reference>
<comment type="caution">
    <text evidence="1">The sequence shown here is derived from an EMBL/GenBank/DDBJ whole genome shotgun (WGS) entry which is preliminary data.</text>
</comment>
<dbReference type="Proteomes" id="UP001651158">
    <property type="component" value="Unassembled WGS sequence"/>
</dbReference>
<name>A0ABR4QHK2_9CEST</name>
<keyword evidence="2" id="KW-1185">Reference proteome</keyword>
<organism evidence="1 2">
    <name type="scientific">Taenia crassiceps</name>
    <dbReference type="NCBI Taxonomy" id="6207"/>
    <lineage>
        <taxon>Eukaryota</taxon>
        <taxon>Metazoa</taxon>
        <taxon>Spiralia</taxon>
        <taxon>Lophotrochozoa</taxon>
        <taxon>Platyhelminthes</taxon>
        <taxon>Cestoda</taxon>
        <taxon>Eucestoda</taxon>
        <taxon>Cyclophyllidea</taxon>
        <taxon>Taeniidae</taxon>
        <taxon>Taenia</taxon>
    </lineage>
</organism>
<protein>
    <submittedName>
        <fullName evidence="1">Uncharacterized protein</fullName>
    </submittedName>
</protein>
<gene>
    <name evidence="1" type="ORF">TcWFU_006120</name>
</gene>
<evidence type="ECO:0000313" key="1">
    <source>
        <dbReference type="EMBL" id="KAL5109037.1"/>
    </source>
</evidence>
<sequence>MWGESGNESAMCTLVLRMKKLQRASFWGGRVVTNAPSHVRHWPSGGLASDVPVALLFVRSRVGGTIWASTNAPASLRVYYCLKLHLARSICPIAPPAVGVSANLGSVELR</sequence>
<dbReference type="EMBL" id="JAKROA010000003">
    <property type="protein sequence ID" value="KAL5109037.1"/>
    <property type="molecule type" value="Genomic_DNA"/>
</dbReference>